<comment type="caution">
    <text evidence="3">The sequence shown here is derived from an EMBL/GenBank/DDBJ whole genome shotgun (WGS) entry which is preliminary data.</text>
</comment>
<feature type="domain" description="YCII-related" evidence="2">
    <location>
        <begin position="1"/>
        <end position="86"/>
    </location>
</feature>
<evidence type="ECO:0000313" key="3">
    <source>
        <dbReference type="EMBL" id="MFB9233812.1"/>
    </source>
</evidence>
<dbReference type="InterPro" id="IPR051807">
    <property type="entry name" value="Sec-metab_biosynth-assoc"/>
</dbReference>
<evidence type="ECO:0000259" key="2">
    <source>
        <dbReference type="Pfam" id="PF03795"/>
    </source>
</evidence>
<reference evidence="3 4" key="1">
    <citation type="submission" date="2024-09" db="EMBL/GenBank/DDBJ databases">
        <authorList>
            <person name="Sun Q."/>
            <person name="Mori K."/>
        </authorList>
    </citation>
    <scope>NUCLEOTIDE SEQUENCE [LARGE SCALE GENOMIC DNA]</scope>
    <source>
        <strain evidence="3 4">CECT 8726</strain>
    </source>
</reference>
<dbReference type="Proteomes" id="UP001589683">
    <property type="component" value="Unassembled WGS sequence"/>
</dbReference>
<dbReference type="PANTHER" id="PTHR33606">
    <property type="entry name" value="PROTEIN YCII"/>
    <property type="match status" value="1"/>
</dbReference>
<keyword evidence="4" id="KW-1185">Reference proteome</keyword>
<evidence type="ECO:0000313" key="4">
    <source>
        <dbReference type="Proteomes" id="UP001589683"/>
    </source>
</evidence>
<protein>
    <submittedName>
        <fullName evidence="3">YciI family protein</fullName>
    </submittedName>
</protein>
<organism evidence="3 4">
    <name type="scientific">Pseudohalocynthiibacter aestuariivivens</name>
    <dbReference type="NCBI Taxonomy" id="1591409"/>
    <lineage>
        <taxon>Bacteria</taxon>
        <taxon>Pseudomonadati</taxon>
        <taxon>Pseudomonadota</taxon>
        <taxon>Alphaproteobacteria</taxon>
        <taxon>Rhodobacterales</taxon>
        <taxon>Paracoccaceae</taxon>
        <taxon>Pseudohalocynthiibacter</taxon>
    </lineage>
</organism>
<sequence length="90" mass="9828">MRVALIVKDKPGSLQIRMDNRPAHLAYLEETGVVEQAGPFLDANGQMCGSLIVLSVDSIANAAKWAENDPYAKAGLFESVDLQEWKRVIG</sequence>
<dbReference type="PANTHER" id="PTHR33606:SF3">
    <property type="entry name" value="PROTEIN YCII"/>
    <property type="match status" value="1"/>
</dbReference>
<dbReference type="InterPro" id="IPR005545">
    <property type="entry name" value="YCII"/>
</dbReference>
<comment type="similarity">
    <text evidence="1">Belongs to the YciI family.</text>
</comment>
<name>A0ABV5JK35_9RHOB</name>
<gene>
    <name evidence="3" type="ORF">ACFFUT_18615</name>
</gene>
<dbReference type="InterPro" id="IPR011008">
    <property type="entry name" value="Dimeric_a/b-barrel"/>
</dbReference>
<accession>A0ABV5JK35</accession>
<dbReference type="SUPFAM" id="SSF54909">
    <property type="entry name" value="Dimeric alpha+beta barrel"/>
    <property type="match status" value="1"/>
</dbReference>
<evidence type="ECO:0000256" key="1">
    <source>
        <dbReference type="ARBA" id="ARBA00007689"/>
    </source>
</evidence>
<dbReference type="RefSeq" id="WP_213889729.1">
    <property type="nucleotide sequence ID" value="NZ_JAGFNU010000007.1"/>
</dbReference>
<dbReference type="Pfam" id="PF03795">
    <property type="entry name" value="YCII"/>
    <property type="match status" value="1"/>
</dbReference>
<dbReference type="EMBL" id="JBHMEA010000051">
    <property type="protein sequence ID" value="MFB9233812.1"/>
    <property type="molecule type" value="Genomic_DNA"/>
</dbReference>
<dbReference type="Gene3D" id="3.30.70.1060">
    <property type="entry name" value="Dimeric alpha+beta barrel"/>
    <property type="match status" value="1"/>
</dbReference>
<proteinExistence type="inferred from homology"/>